<dbReference type="InterPro" id="IPR044839">
    <property type="entry name" value="NDR1-like"/>
</dbReference>
<comment type="subcellular location">
    <subcellularLocation>
        <location evidence="1">Membrane</location>
    </subcellularLocation>
</comment>
<dbReference type="GO" id="GO:0005886">
    <property type="term" value="C:plasma membrane"/>
    <property type="evidence" value="ECO:0007669"/>
    <property type="project" value="TreeGrafter"/>
</dbReference>
<reference evidence="6" key="1">
    <citation type="submission" date="2016-06" db="EMBL/GenBank/DDBJ databases">
        <title>Parallel loss of symbiosis genes in relatives of nitrogen-fixing non-legume Parasponia.</title>
        <authorList>
            <person name="Van Velzen R."/>
            <person name="Holmer R."/>
            <person name="Bu F."/>
            <person name="Rutten L."/>
            <person name="Van Zeijl A."/>
            <person name="Liu W."/>
            <person name="Santuari L."/>
            <person name="Cao Q."/>
            <person name="Sharma T."/>
            <person name="Shen D."/>
            <person name="Roswanjaya Y."/>
            <person name="Wardhani T."/>
            <person name="Kalhor M.S."/>
            <person name="Jansen J."/>
            <person name="Van den Hoogen J."/>
            <person name="Gungor B."/>
            <person name="Hartog M."/>
            <person name="Hontelez J."/>
            <person name="Verver J."/>
            <person name="Yang W.-C."/>
            <person name="Schijlen E."/>
            <person name="Repin R."/>
            <person name="Schilthuizen M."/>
            <person name="Schranz E."/>
            <person name="Heidstra R."/>
            <person name="Miyata K."/>
            <person name="Fedorova E."/>
            <person name="Kohlen W."/>
            <person name="Bisseling T."/>
            <person name="Smit S."/>
            <person name="Geurts R."/>
        </authorList>
    </citation>
    <scope>NUCLEOTIDE SEQUENCE [LARGE SCALE GENOMIC DNA]</scope>
    <source>
        <strain evidence="6">cv. RG33-2</strain>
    </source>
</reference>
<dbReference type="GO" id="GO:0098542">
    <property type="term" value="P:defense response to other organism"/>
    <property type="evidence" value="ECO:0007669"/>
    <property type="project" value="InterPro"/>
</dbReference>
<dbReference type="Proteomes" id="UP000237000">
    <property type="component" value="Unassembled WGS sequence"/>
</dbReference>
<proteinExistence type="predicted"/>
<organism evidence="5 6">
    <name type="scientific">Trema orientale</name>
    <name type="common">Charcoal tree</name>
    <name type="synonym">Celtis orientalis</name>
    <dbReference type="NCBI Taxonomy" id="63057"/>
    <lineage>
        <taxon>Eukaryota</taxon>
        <taxon>Viridiplantae</taxon>
        <taxon>Streptophyta</taxon>
        <taxon>Embryophyta</taxon>
        <taxon>Tracheophyta</taxon>
        <taxon>Spermatophyta</taxon>
        <taxon>Magnoliopsida</taxon>
        <taxon>eudicotyledons</taxon>
        <taxon>Gunneridae</taxon>
        <taxon>Pentapetalae</taxon>
        <taxon>rosids</taxon>
        <taxon>fabids</taxon>
        <taxon>Rosales</taxon>
        <taxon>Cannabaceae</taxon>
        <taxon>Trema</taxon>
    </lineage>
</organism>
<dbReference type="PANTHER" id="PTHR31234">
    <property type="entry name" value="LATE EMBRYOGENESIS ABUNDANT (LEA) HYDROXYPROLINE-RICH GLYCOPROTEIN FAMILY"/>
    <property type="match status" value="1"/>
</dbReference>
<keyword evidence="4" id="KW-0812">Transmembrane</keyword>
<feature type="compositionally biased region" description="Pro residues" evidence="3">
    <location>
        <begin position="25"/>
        <end position="43"/>
    </location>
</feature>
<keyword evidence="2 4" id="KW-0472">Membrane</keyword>
<keyword evidence="6" id="KW-1185">Reference proteome</keyword>
<accession>A0A2P5G1W5</accession>
<dbReference type="InParanoid" id="A0A2P5G1W5"/>
<gene>
    <name evidence="5" type="ORF">TorRG33x02_003260</name>
</gene>
<evidence type="ECO:0000256" key="4">
    <source>
        <dbReference type="SAM" id="Phobius"/>
    </source>
</evidence>
<dbReference type="STRING" id="63057.A0A2P5G1W5"/>
<comment type="caution">
    <text evidence="5">The sequence shown here is derived from an EMBL/GenBank/DDBJ whole genome shotgun (WGS) entry which is preliminary data.</text>
</comment>
<keyword evidence="4" id="KW-1133">Transmembrane helix</keyword>
<evidence type="ECO:0000256" key="3">
    <source>
        <dbReference type="SAM" id="MobiDB-lite"/>
    </source>
</evidence>
<dbReference type="OrthoDB" id="996955at2759"/>
<feature type="region of interest" description="Disordered" evidence="3">
    <location>
        <begin position="1"/>
        <end position="43"/>
    </location>
</feature>
<evidence type="ECO:0000256" key="2">
    <source>
        <dbReference type="ARBA" id="ARBA00023136"/>
    </source>
</evidence>
<name>A0A2P5G1W5_TREOI</name>
<dbReference type="PANTHER" id="PTHR31234:SF2">
    <property type="entry name" value="OS05G0199100 PROTEIN"/>
    <property type="match status" value="1"/>
</dbReference>
<evidence type="ECO:0000256" key="1">
    <source>
        <dbReference type="ARBA" id="ARBA00004370"/>
    </source>
</evidence>
<evidence type="ECO:0000313" key="6">
    <source>
        <dbReference type="Proteomes" id="UP000237000"/>
    </source>
</evidence>
<dbReference type="EMBL" id="JXTC01000001">
    <property type="protein sequence ID" value="POO04022.1"/>
    <property type="molecule type" value="Genomic_DNA"/>
</dbReference>
<dbReference type="AlphaFoldDB" id="A0A2P5G1W5"/>
<sequence>MAERDPHSGNYICQPDPYNSQPEPHSAPPPPPPPPPLPLPPAYVPQTQSNSATYVVQVPKDQIYRVPTPENAAFAERRRLNPAVGGGKTTRPCVSRCCCVWLFLLVLAIALALGASVFFLYFRPKNPNFNIVGFEITTGVVNSSSARYSRHQSKKGFKIRLRSENSNAKADVWYEEGGTASLSVGQPQRLETVGVGSYPAFYNPHGETTPFDVVLRGSDESVDRVRKNKQLMIKSGKSKGEVKLYLKMKVKVRTEVGTWKTGSVKLHVACNVVLDSFAKGTRTIMSEDCRTLREA</sequence>
<protein>
    <submittedName>
        <fullName evidence="5">Late embryogenesis abundant protein</fullName>
    </submittedName>
</protein>
<evidence type="ECO:0000313" key="5">
    <source>
        <dbReference type="EMBL" id="POO04022.1"/>
    </source>
</evidence>
<feature type="transmembrane region" description="Helical" evidence="4">
    <location>
        <begin position="100"/>
        <end position="122"/>
    </location>
</feature>